<dbReference type="Proteomes" id="UP000594263">
    <property type="component" value="Unplaced"/>
</dbReference>
<dbReference type="GO" id="GO:0005516">
    <property type="term" value="F:calmodulin binding"/>
    <property type="evidence" value="ECO:0007669"/>
    <property type="project" value="UniProtKB-KW"/>
</dbReference>
<keyword evidence="2" id="KW-0143">Chaperone</keyword>
<evidence type="ECO:0000313" key="6">
    <source>
        <dbReference type="EnsemblPlants" id="Kaladp0073s0099.1.v1.1.CDS.1"/>
    </source>
</evidence>
<protein>
    <recommendedName>
        <fullName evidence="5">BAG domain-containing protein</fullName>
    </recommendedName>
</protein>
<dbReference type="EnsemblPlants" id="Kaladp0073s0099.1.v1.1">
    <property type="protein sequence ID" value="Kaladp0073s0099.1.v1.1.CDS.1"/>
    <property type="gene ID" value="Kaladp0073s0099.v1.1"/>
</dbReference>
<feature type="compositionally biased region" description="Polar residues" evidence="4">
    <location>
        <begin position="10"/>
        <end position="21"/>
    </location>
</feature>
<keyword evidence="3" id="KW-0175">Coiled coil</keyword>
<dbReference type="Gramene" id="Kaladp0073s0099.1.v1.1">
    <property type="protein sequence ID" value="Kaladp0073s0099.1.v1.1.CDS.1"/>
    <property type="gene ID" value="Kaladp0073s0099.v1.1"/>
</dbReference>
<dbReference type="PROSITE" id="PS50096">
    <property type="entry name" value="IQ"/>
    <property type="match status" value="1"/>
</dbReference>
<dbReference type="AlphaFoldDB" id="A0A7N0UN70"/>
<evidence type="ECO:0000256" key="4">
    <source>
        <dbReference type="SAM" id="MobiDB-lite"/>
    </source>
</evidence>
<dbReference type="InterPro" id="IPR000048">
    <property type="entry name" value="IQ_motif_EF-hand-BS"/>
</dbReference>
<keyword evidence="1" id="KW-0112">Calmodulin-binding</keyword>
<dbReference type="InterPro" id="IPR036533">
    <property type="entry name" value="BAG_dom_sf"/>
</dbReference>
<evidence type="ECO:0000313" key="7">
    <source>
        <dbReference type="Proteomes" id="UP000594263"/>
    </source>
</evidence>
<feature type="domain" description="BAG" evidence="5">
    <location>
        <begin position="62"/>
        <end position="139"/>
    </location>
</feature>
<dbReference type="Gene3D" id="1.20.58.120">
    <property type="entry name" value="BAG domain"/>
    <property type="match status" value="1"/>
</dbReference>
<evidence type="ECO:0000256" key="2">
    <source>
        <dbReference type="ARBA" id="ARBA00023186"/>
    </source>
</evidence>
<dbReference type="PANTHER" id="PTHR33322">
    <property type="entry name" value="BAG DOMAIN CONTAINING PROTEIN, EXPRESSED"/>
    <property type="match status" value="1"/>
</dbReference>
<keyword evidence="7" id="KW-1185">Reference proteome</keyword>
<dbReference type="SMART" id="SM00264">
    <property type="entry name" value="BAG"/>
    <property type="match status" value="1"/>
</dbReference>
<dbReference type="GO" id="GO:0006457">
    <property type="term" value="P:protein folding"/>
    <property type="evidence" value="ECO:0007669"/>
    <property type="project" value="TreeGrafter"/>
</dbReference>
<dbReference type="GO" id="GO:0051087">
    <property type="term" value="F:protein-folding chaperone binding"/>
    <property type="evidence" value="ECO:0007669"/>
    <property type="project" value="InterPro"/>
</dbReference>
<dbReference type="GO" id="GO:0009506">
    <property type="term" value="C:plasmodesma"/>
    <property type="evidence" value="ECO:0007669"/>
    <property type="project" value="TreeGrafter"/>
</dbReference>
<feature type="region of interest" description="Disordered" evidence="4">
    <location>
        <begin position="1"/>
        <end position="21"/>
    </location>
</feature>
<feature type="coiled-coil region" evidence="3">
    <location>
        <begin position="56"/>
        <end position="83"/>
    </location>
</feature>
<dbReference type="SUPFAM" id="SSF63491">
    <property type="entry name" value="BAG domain"/>
    <property type="match status" value="1"/>
</dbReference>
<evidence type="ECO:0000256" key="3">
    <source>
        <dbReference type="SAM" id="Coils"/>
    </source>
</evidence>
<evidence type="ECO:0000256" key="1">
    <source>
        <dbReference type="ARBA" id="ARBA00022860"/>
    </source>
</evidence>
<reference evidence="6" key="1">
    <citation type="submission" date="2021-01" db="UniProtKB">
        <authorList>
            <consortium name="EnsemblPlants"/>
        </authorList>
    </citation>
    <scope>IDENTIFICATION</scope>
</reference>
<dbReference type="OMA" id="MEVCKER"/>
<name>A0A7N0UN70_KALFE</name>
<accession>A0A7N0UN70</accession>
<proteinExistence type="predicted"/>
<dbReference type="Pfam" id="PF02179">
    <property type="entry name" value="BAG"/>
    <property type="match status" value="1"/>
</dbReference>
<organism evidence="6 7">
    <name type="scientific">Kalanchoe fedtschenkoi</name>
    <name type="common">Lavender scallops</name>
    <name type="synonym">South American air plant</name>
    <dbReference type="NCBI Taxonomy" id="63787"/>
    <lineage>
        <taxon>Eukaryota</taxon>
        <taxon>Viridiplantae</taxon>
        <taxon>Streptophyta</taxon>
        <taxon>Embryophyta</taxon>
        <taxon>Tracheophyta</taxon>
        <taxon>Spermatophyta</taxon>
        <taxon>Magnoliopsida</taxon>
        <taxon>eudicotyledons</taxon>
        <taxon>Gunneridae</taxon>
        <taxon>Pentapetalae</taxon>
        <taxon>Saxifragales</taxon>
        <taxon>Crassulaceae</taxon>
        <taxon>Kalanchoe</taxon>
    </lineage>
</organism>
<dbReference type="PROSITE" id="PS51035">
    <property type="entry name" value="BAG"/>
    <property type="match status" value="1"/>
</dbReference>
<evidence type="ECO:0000259" key="5">
    <source>
        <dbReference type="PROSITE" id="PS51035"/>
    </source>
</evidence>
<dbReference type="PANTHER" id="PTHR33322:SF8">
    <property type="entry name" value="BAG FAMILY MOLECULAR CHAPERONE REGULATOR 5, MITOCHONDRIAL"/>
    <property type="match status" value="1"/>
</dbReference>
<dbReference type="InterPro" id="IPR040400">
    <property type="entry name" value="BAG5/6/7/8"/>
</dbReference>
<dbReference type="InterPro" id="IPR003103">
    <property type="entry name" value="BAG_domain"/>
</dbReference>
<sequence length="193" mass="21912">MKKKSKSAFRKSQLQSSNFNSPFKTTTTRVIPIHDSQSQEVAAAVKIQSSYRAHLIRTLTDTIRAVNSEADRLQRTIQQQETVDAIRSSERERMRVSEALMRLLLKLDSVRGMDPAVRELRKSVSRKIVGLQEVVDALAAEEEAYGEFVRTWEEDLAAIEGEVCRERGGGEMERFCVEKLGFVCFQRFLRGGA</sequence>
<dbReference type="Pfam" id="PF00612">
    <property type="entry name" value="IQ"/>
    <property type="match status" value="1"/>
</dbReference>